<dbReference type="PROSITE" id="PS51257">
    <property type="entry name" value="PROKAR_LIPOPROTEIN"/>
    <property type="match status" value="1"/>
</dbReference>
<dbReference type="Gene3D" id="1.10.287.130">
    <property type="match status" value="1"/>
</dbReference>
<dbReference type="CDD" id="cd16922">
    <property type="entry name" value="HATPase_EvgS-ArcB-TorS-like"/>
    <property type="match status" value="1"/>
</dbReference>
<evidence type="ECO:0000256" key="2">
    <source>
        <dbReference type="ARBA" id="ARBA00006402"/>
    </source>
</evidence>
<dbReference type="CDD" id="cd00082">
    <property type="entry name" value="HisKA"/>
    <property type="match status" value="1"/>
</dbReference>
<dbReference type="Pfam" id="PF00512">
    <property type="entry name" value="HisKA"/>
    <property type="match status" value="1"/>
</dbReference>
<feature type="domain" description="Histidine kinase" evidence="13">
    <location>
        <begin position="466"/>
        <end position="690"/>
    </location>
</feature>
<gene>
    <name evidence="15" type="ORF">E1963_03970</name>
</gene>
<dbReference type="PRINTS" id="PR00344">
    <property type="entry name" value="BCTRLSENSOR"/>
</dbReference>
<keyword evidence="12" id="KW-0812">Transmembrane</keyword>
<dbReference type="Gene3D" id="3.40.50.2300">
    <property type="match status" value="2"/>
</dbReference>
<dbReference type="PROSITE" id="PS50110">
    <property type="entry name" value="RESPONSE_REGULATORY"/>
    <property type="match status" value="2"/>
</dbReference>
<dbReference type="RefSeq" id="WP_132275535.1">
    <property type="nucleotide sequence ID" value="NZ_JAOBST010000028.1"/>
</dbReference>
<dbReference type="InterPro" id="IPR001789">
    <property type="entry name" value="Sig_transdc_resp-reg_receiver"/>
</dbReference>
<evidence type="ECO:0000256" key="10">
    <source>
        <dbReference type="ARBA" id="ARBA00074306"/>
    </source>
</evidence>
<comment type="catalytic activity">
    <reaction evidence="1">
        <text>ATP + protein L-histidine = ADP + protein N-phospho-L-histidine.</text>
        <dbReference type="EC" id="2.7.13.3"/>
    </reaction>
</comment>
<dbReference type="SMART" id="SM00448">
    <property type="entry name" value="REC"/>
    <property type="match status" value="2"/>
</dbReference>
<dbReference type="FunFam" id="3.30.565.10:FF:000010">
    <property type="entry name" value="Sensor histidine kinase RcsC"/>
    <property type="match status" value="1"/>
</dbReference>
<dbReference type="Pfam" id="PF02518">
    <property type="entry name" value="HATPase_c"/>
    <property type="match status" value="1"/>
</dbReference>
<dbReference type="PANTHER" id="PTHR43047">
    <property type="entry name" value="TWO-COMPONENT HISTIDINE PROTEIN KINASE"/>
    <property type="match status" value="1"/>
</dbReference>
<proteinExistence type="inferred from homology"/>
<dbReference type="CDD" id="cd17546">
    <property type="entry name" value="REC_hyHK_CKI1_RcsC-like"/>
    <property type="match status" value="2"/>
</dbReference>
<dbReference type="GO" id="GO:0005886">
    <property type="term" value="C:plasma membrane"/>
    <property type="evidence" value="ECO:0007669"/>
    <property type="project" value="TreeGrafter"/>
</dbReference>
<evidence type="ECO:0000256" key="6">
    <source>
        <dbReference type="ARBA" id="ARBA00022679"/>
    </source>
</evidence>
<dbReference type="InterPro" id="IPR036097">
    <property type="entry name" value="HisK_dim/P_sf"/>
</dbReference>
<dbReference type="SMART" id="SM00387">
    <property type="entry name" value="HATPase_c"/>
    <property type="match status" value="1"/>
</dbReference>
<accession>A0A4R4FFW5</accession>
<dbReference type="SMART" id="SM00388">
    <property type="entry name" value="HisKA"/>
    <property type="match status" value="1"/>
</dbReference>
<evidence type="ECO:0000256" key="7">
    <source>
        <dbReference type="ARBA" id="ARBA00022777"/>
    </source>
</evidence>
<reference evidence="15 16" key="1">
    <citation type="journal article" date="2016" name="Nat. Microbiol.">
        <title>The Mouse Intestinal Bacterial Collection (miBC) provides host-specific insight into cultured diversity and functional potential of the gut microbiota.</title>
        <authorList>
            <person name="Lagkouvardos I."/>
            <person name="Pukall R."/>
            <person name="Abt B."/>
            <person name="Foesel B.U."/>
            <person name="Meier-Kolthoff J.P."/>
            <person name="Kumar N."/>
            <person name="Bresciani A."/>
            <person name="Martinez I."/>
            <person name="Just S."/>
            <person name="Ziegler C."/>
            <person name="Brugiroux S."/>
            <person name="Garzetti D."/>
            <person name="Wenning M."/>
            <person name="Bui T.P."/>
            <person name="Wang J."/>
            <person name="Hugenholtz F."/>
            <person name="Plugge C.M."/>
            <person name="Peterson D.A."/>
            <person name="Hornef M.W."/>
            <person name="Baines J.F."/>
            <person name="Smidt H."/>
            <person name="Walter J."/>
            <person name="Kristiansen K."/>
            <person name="Nielsen H.B."/>
            <person name="Haller D."/>
            <person name="Overmann J."/>
            <person name="Stecher B."/>
            <person name="Clavel T."/>
        </authorList>
    </citation>
    <scope>NUCLEOTIDE SEQUENCE [LARGE SCALE GENOMIC DNA]</scope>
    <source>
        <strain evidence="15 16">DSM 28560</strain>
    </source>
</reference>
<sequence>MRIKRIWVNCLVVIILSSILLGCYSYTKSVQTSLWMQNAEQTLEITSQGGHAFETYIAIEQDRVHSLANKMSGIESHEDVKILNNLNLLGGETSNYTVVDLDNGILYSNRLDERRLLSMEELEFYRTFSGKGIRENYLNIYDGQNTMGVYECFLFADGAHGLMQKGERVSALSKEFSISFYNESGFSYITNQDGDVLIRPYHKNSNRTFSNLFDVIAEENDEENLRTFKESLANGHSGVIQFSFNGAENIVTFSPIKVMDGWYIISVIPSSVIMEYTDHILQSSQIFIFAVFIVFLIGLIFLLFERQSRKRIEKKEQDIQYREQLFSILSENIDDVFLMLNSESYAVEYVTPNVNRVLGISPDAVAASLESLGKATYTEEKTISYSDLALMKPDQSIIMESERTHRNTGEKRWFYETVYRVGEGQSDKFIVVLSDRTKERQNKFALETALNAANAANKAKSTFLNNISHDIRTPMNAIVGLTVLLNHDAGDPERVKEYTRKITASSQYLLGLINDVLDMSKIESGKTTLNVTEINLAELIDELGTMIRPQAKAKQQEFELFLADVTMEHLIGDRMRINQVLINILSNAVKYTPVGGRIQMTVTQLPQKTKDFVRLRFEVQDNGIGMSEEFLHVIFEPFAREINSVTNQIQGTGLGMPITKNLVELMGGTIDVKSRQGEGSIFTVDLELRIQEQNVDEKFWENHGITHVLVVDDDESICINVIRVMEDTGVSVRYALGGDNAIRQIGKAHQEGIPFDLVLLDWKMPGMDGIQTARKIRAMLPEHIPILLLTAYEWDEIEEEALAAGIDGFLAKPFFLTSFKQAIVTVQAKEQKMPGTEASDHILAGITILAAEDNELNAEILLELLNMNNVACDLVSNGKELVEAFEKSEPGQYDLILTDIQMPVMNGYVAARAIRAGSHTRGMVIPIVAMTANAFAEDVKEAMDAGMDAHVAKPIDMKNLEAVITELVKKKH</sequence>
<dbReference type="CDD" id="cd12912">
    <property type="entry name" value="PDC2_MCP_like"/>
    <property type="match status" value="1"/>
</dbReference>
<dbReference type="InterPro" id="IPR005467">
    <property type="entry name" value="His_kinase_dom"/>
</dbReference>
<evidence type="ECO:0000256" key="4">
    <source>
        <dbReference type="ARBA" id="ARBA00018672"/>
    </source>
</evidence>
<evidence type="ECO:0000256" key="5">
    <source>
        <dbReference type="ARBA" id="ARBA00022553"/>
    </source>
</evidence>
<dbReference type="EC" id="2.7.13.3" evidence="3"/>
<comment type="similarity">
    <text evidence="2">In the N-terminal section; belongs to the phytochrome family.</text>
</comment>
<dbReference type="Proteomes" id="UP000295710">
    <property type="component" value="Unassembled WGS sequence"/>
</dbReference>
<dbReference type="GO" id="GO:0009927">
    <property type="term" value="F:histidine phosphotransfer kinase activity"/>
    <property type="evidence" value="ECO:0007669"/>
    <property type="project" value="TreeGrafter"/>
</dbReference>
<dbReference type="InterPro" id="IPR003594">
    <property type="entry name" value="HATPase_dom"/>
</dbReference>
<dbReference type="Pfam" id="PF00072">
    <property type="entry name" value="Response_reg"/>
    <property type="match status" value="2"/>
</dbReference>
<dbReference type="GO" id="GO:0000155">
    <property type="term" value="F:phosphorelay sensor kinase activity"/>
    <property type="evidence" value="ECO:0007669"/>
    <property type="project" value="InterPro"/>
</dbReference>
<keyword evidence="5 11" id="KW-0597">Phosphoprotein</keyword>
<dbReference type="EMBL" id="SMMX01000003">
    <property type="protein sequence ID" value="TDA22584.1"/>
    <property type="molecule type" value="Genomic_DNA"/>
</dbReference>
<dbReference type="InterPro" id="IPR003661">
    <property type="entry name" value="HisK_dim/P_dom"/>
</dbReference>
<dbReference type="InterPro" id="IPR011006">
    <property type="entry name" value="CheY-like_superfamily"/>
</dbReference>
<protein>
    <recommendedName>
        <fullName evidence="10">Circadian input-output histidine kinase CikA</fullName>
        <ecNumber evidence="3">2.7.13.3</ecNumber>
    </recommendedName>
    <alternativeName>
        <fullName evidence="4">Stage 0 sporulation protein A homolog</fullName>
    </alternativeName>
</protein>
<keyword evidence="8" id="KW-0902">Two-component regulatory system</keyword>
<feature type="modified residue" description="4-aspartylphosphate" evidence="11">
    <location>
        <position position="899"/>
    </location>
</feature>
<dbReference type="Gene3D" id="3.30.450.20">
    <property type="entry name" value="PAS domain"/>
    <property type="match status" value="2"/>
</dbReference>
<evidence type="ECO:0000256" key="3">
    <source>
        <dbReference type="ARBA" id="ARBA00012438"/>
    </source>
</evidence>
<evidence type="ECO:0000256" key="9">
    <source>
        <dbReference type="ARBA" id="ARBA00024867"/>
    </source>
</evidence>
<dbReference type="Gene3D" id="3.30.565.10">
    <property type="entry name" value="Histidine kinase-like ATPase, C-terminal domain"/>
    <property type="match status" value="1"/>
</dbReference>
<feature type="domain" description="Response regulatory" evidence="14">
    <location>
        <begin position="707"/>
        <end position="827"/>
    </location>
</feature>
<evidence type="ECO:0000256" key="12">
    <source>
        <dbReference type="SAM" id="Phobius"/>
    </source>
</evidence>
<name>A0A4R4FFW5_9FIRM</name>
<organism evidence="15 16">
    <name type="scientific">Extibacter muris</name>
    <dbReference type="NCBI Taxonomy" id="1796622"/>
    <lineage>
        <taxon>Bacteria</taxon>
        <taxon>Bacillati</taxon>
        <taxon>Bacillota</taxon>
        <taxon>Clostridia</taxon>
        <taxon>Lachnospirales</taxon>
        <taxon>Lachnospiraceae</taxon>
        <taxon>Extibacter</taxon>
    </lineage>
</organism>
<dbReference type="SUPFAM" id="SSF55874">
    <property type="entry name" value="ATPase domain of HSP90 chaperone/DNA topoisomerase II/histidine kinase"/>
    <property type="match status" value="1"/>
</dbReference>
<comment type="function">
    <text evidence="9">May play the central regulatory role in sporulation. It may be an element of the effector pathway responsible for the activation of sporulation genes in response to nutritional stress. Spo0A may act in concert with spo0H (a sigma factor) to control the expression of some genes that are critical to the sporulation process.</text>
</comment>
<dbReference type="PANTHER" id="PTHR43047:SF72">
    <property type="entry name" value="OSMOSENSING HISTIDINE PROTEIN KINASE SLN1"/>
    <property type="match status" value="1"/>
</dbReference>
<feature type="modified residue" description="4-aspartylphosphate" evidence="11">
    <location>
        <position position="761"/>
    </location>
</feature>
<keyword evidence="7 15" id="KW-0418">Kinase</keyword>
<comment type="caution">
    <text evidence="15">The sequence shown here is derived from an EMBL/GenBank/DDBJ whole genome shotgun (WGS) entry which is preliminary data.</text>
</comment>
<feature type="domain" description="Response regulatory" evidence="14">
    <location>
        <begin position="847"/>
        <end position="968"/>
    </location>
</feature>
<evidence type="ECO:0000259" key="14">
    <source>
        <dbReference type="PROSITE" id="PS50110"/>
    </source>
</evidence>
<keyword evidence="12" id="KW-0472">Membrane</keyword>
<evidence type="ECO:0000256" key="11">
    <source>
        <dbReference type="PROSITE-ProRule" id="PRU00169"/>
    </source>
</evidence>
<evidence type="ECO:0000256" key="8">
    <source>
        <dbReference type="ARBA" id="ARBA00023012"/>
    </source>
</evidence>
<dbReference type="InterPro" id="IPR004358">
    <property type="entry name" value="Sig_transdc_His_kin-like_C"/>
</dbReference>
<dbReference type="AlphaFoldDB" id="A0A4R4FFW5"/>
<dbReference type="SUPFAM" id="SSF47384">
    <property type="entry name" value="Homodimeric domain of signal transducing histidine kinase"/>
    <property type="match status" value="1"/>
</dbReference>
<keyword evidence="6" id="KW-0808">Transferase</keyword>
<keyword evidence="12" id="KW-1133">Transmembrane helix</keyword>
<evidence type="ECO:0000313" key="16">
    <source>
        <dbReference type="Proteomes" id="UP000295710"/>
    </source>
</evidence>
<dbReference type="SUPFAM" id="SSF52172">
    <property type="entry name" value="CheY-like"/>
    <property type="match status" value="2"/>
</dbReference>
<evidence type="ECO:0000259" key="13">
    <source>
        <dbReference type="PROSITE" id="PS50109"/>
    </source>
</evidence>
<evidence type="ECO:0000313" key="15">
    <source>
        <dbReference type="EMBL" id="TDA22584.1"/>
    </source>
</evidence>
<keyword evidence="16" id="KW-1185">Reference proteome</keyword>
<dbReference type="PROSITE" id="PS50109">
    <property type="entry name" value="HIS_KIN"/>
    <property type="match status" value="1"/>
</dbReference>
<evidence type="ECO:0000256" key="1">
    <source>
        <dbReference type="ARBA" id="ARBA00000085"/>
    </source>
</evidence>
<dbReference type="InterPro" id="IPR036890">
    <property type="entry name" value="HATPase_C_sf"/>
</dbReference>
<feature type="transmembrane region" description="Helical" evidence="12">
    <location>
        <begin position="286"/>
        <end position="304"/>
    </location>
</feature>